<proteinExistence type="inferred from homology"/>
<dbReference type="HOGENOM" id="CLU_074407_0_1_12"/>
<dbReference type="Pfam" id="PF01196">
    <property type="entry name" value="Ribosomal_L17"/>
    <property type="match status" value="1"/>
</dbReference>
<feature type="compositionally biased region" description="Basic residues" evidence="6">
    <location>
        <begin position="124"/>
        <end position="135"/>
    </location>
</feature>
<feature type="compositionally biased region" description="Low complexity" evidence="6">
    <location>
        <begin position="149"/>
        <end position="169"/>
    </location>
</feature>
<organism evidence="7 8">
    <name type="scientific">Spirochaeta africana (strain ATCC 700263 / DSM 8902 / Z-7692)</name>
    <dbReference type="NCBI Taxonomy" id="889378"/>
    <lineage>
        <taxon>Bacteria</taxon>
        <taxon>Pseudomonadati</taxon>
        <taxon>Spirochaetota</taxon>
        <taxon>Spirochaetia</taxon>
        <taxon>Spirochaetales</taxon>
        <taxon>Spirochaetaceae</taxon>
        <taxon>Spirochaeta</taxon>
    </lineage>
</organism>
<dbReference type="GO" id="GO:0006412">
    <property type="term" value="P:translation"/>
    <property type="evidence" value="ECO:0007669"/>
    <property type="project" value="UniProtKB-UniRule"/>
</dbReference>
<protein>
    <recommendedName>
        <fullName evidence="4">Large ribosomal subunit protein bL17</fullName>
    </recommendedName>
</protein>
<dbReference type="KEGG" id="sfc:Spiaf_0578"/>
<dbReference type="SUPFAM" id="SSF64263">
    <property type="entry name" value="Prokaryotic ribosomal protein L17"/>
    <property type="match status" value="1"/>
</dbReference>
<evidence type="ECO:0000256" key="3">
    <source>
        <dbReference type="ARBA" id="ARBA00023274"/>
    </source>
</evidence>
<dbReference type="AlphaFoldDB" id="H9UGN6"/>
<evidence type="ECO:0000256" key="5">
    <source>
        <dbReference type="RuleBase" id="RU000660"/>
    </source>
</evidence>
<dbReference type="eggNOG" id="COG0203">
    <property type="taxonomic scope" value="Bacteria"/>
</dbReference>
<dbReference type="InterPro" id="IPR047859">
    <property type="entry name" value="Ribosomal_bL17_CS"/>
</dbReference>
<name>H9UGN6_SPIAZ</name>
<evidence type="ECO:0000256" key="4">
    <source>
        <dbReference type="HAMAP-Rule" id="MF_01368"/>
    </source>
</evidence>
<dbReference type="InterPro" id="IPR036373">
    <property type="entry name" value="Ribosomal_bL17_sf"/>
</dbReference>
<keyword evidence="2 4" id="KW-0689">Ribosomal protein</keyword>
<dbReference type="GO" id="GO:0022625">
    <property type="term" value="C:cytosolic large ribosomal subunit"/>
    <property type="evidence" value="ECO:0007669"/>
    <property type="project" value="TreeGrafter"/>
</dbReference>
<dbReference type="GO" id="GO:0003735">
    <property type="term" value="F:structural constituent of ribosome"/>
    <property type="evidence" value="ECO:0007669"/>
    <property type="project" value="InterPro"/>
</dbReference>
<evidence type="ECO:0000256" key="6">
    <source>
        <dbReference type="SAM" id="MobiDB-lite"/>
    </source>
</evidence>
<evidence type="ECO:0000256" key="1">
    <source>
        <dbReference type="ARBA" id="ARBA00008777"/>
    </source>
</evidence>
<keyword evidence="3 4" id="KW-0687">Ribonucleoprotein</keyword>
<gene>
    <name evidence="4" type="primary">rplQ</name>
    <name evidence="7" type="ordered locus">Spiaf_0578</name>
</gene>
<dbReference type="RefSeq" id="WP_014454676.1">
    <property type="nucleotide sequence ID" value="NC_017098.1"/>
</dbReference>
<dbReference type="Gene3D" id="3.90.1030.10">
    <property type="entry name" value="Ribosomal protein L17"/>
    <property type="match status" value="1"/>
</dbReference>
<evidence type="ECO:0000313" key="7">
    <source>
        <dbReference type="EMBL" id="AFG36679.1"/>
    </source>
</evidence>
<dbReference type="PATRIC" id="fig|889378.3.peg.586"/>
<dbReference type="HAMAP" id="MF_01368">
    <property type="entry name" value="Ribosomal_bL17"/>
    <property type="match status" value="1"/>
</dbReference>
<keyword evidence="8" id="KW-1185">Reference proteome</keyword>
<evidence type="ECO:0000313" key="8">
    <source>
        <dbReference type="Proteomes" id="UP000007383"/>
    </source>
</evidence>
<dbReference type="PROSITE" id="PS01167">
    <property type="entry name" value="RIBOSOMAL_L17"/>
    <property type="match status" value="1"/>
</dbReference>
<comment type="subunit">
    <text evidence="4">Part of the 50S ribosomal subunit. Contacts protein L32.</text>
</comment>
<dbReference type="InterPro" id="IPR000456">
    <property type="entry name" value="Ribosomal_bL17"/>
</dbReference>
<dbReference type="PANTHER" id="PTHR14413">
    <property type="entry name" value="RIBOSOMAL PROTEIN L17"/>
    <property type="match status" value="1"/>
</dbReference>
<reference evidence="8" key="1">
    <citation type="journal article" date="2013" name="Stand. Genomic Sci.">
        <title>Complete genome sequence of the halophilic bacterium Spirochaeta africana type strain (Z-7692(T)) from the alkaline Lake Magadi in the East African Rift.</title>
        <authorList>
            <person name="Liolos K."/>
            <person name="Abt B."/>
            <person name="Scheuner C."/>
            <person name="Teshima H."/>
            <person name="Held B."/>
            <person name="Lapidus A."/>
            <person name="Nolan M."/>
            <person name="Lucas S."/>
            <person name="Deshpande S."/>
            <person name="Cheng J.F."/>
            <person name="Tapia R."/>
            <person name="Goodwin L.A."/>
            <person name="Pitluck S."/>
            <person name="Pagani I."/>
            <person name="Ivanova N."/>
            <person name="Mavromatis K."/>
            <person name="Mikhailova N."/>
            <person name="Huntemann M."/>
            <person name="Pati A."/>
            <person name="Chen A."/>
            <person name="Palaniappan K."/>
            <person name="Land M."/>
            <person name="Rohde M."/>
            <person name="Tindall B.J."/>
            <person name="Detter J.C."/>
            <person name="Goker M."/>
            <person name="Bristow J."/>
            <person name="Eisen J.A."/>
            <person name="Markowitz V."/>
            <person name="Hugenholtz P."/>
            <person name="Woyke T."/>
            <person name="Klenk H.P."/>
            <person name="Kyrpides N.C."/>
        </authorList>
    </citation>
    <scope>NUCLEOTIDE SEQUENCE</scope>
    <source>
        <strain evidence="8">ATCC 700263 / DSM 8902 / Z-7692</strain>
    </source>
</reference>
<evidence type="ECO:0000256" key="2">
    <source>
        <dbReference type="ARBA" id="ARBA00022980"/>
    </source>
</evidence>
<dbReference type="EMBL" id="CP003282">
    <property type="protein sequence ID" value="AFG36679.1"/>
    <property type="molecule type" value="Genomic_DNA"/>
</dbReference>
<feature type="region of interest" description="Disordered" evidence="6">
    <location>
        <begin position="120"/>
        <end position="177"/>
    </location>
</feature>
<comment type="similarity">
    <text evidence="1 4 5">Belongs to the bacterial ribosomal protein bL17 family.</text>
</comment>
<dbReference type="Proteomes" id="UP000007383">
    <property type="component" value="Chromosome"/>
</dbReference>
<dbReference type="PANTHER" id="PTHR14413:SF16">
    <property type="entry name" value="LARGE RIBOSOMAL SUBUNIT PROTEIN BL17M"/>
    <property type="match status" value="1"/>
</dbReference>
<sequence>MRHRVNYNPLSRTASHRKALHRSMVTSLFRHERIKTTKAKAKAIRRTAEKMITRAKVDSVHNRRMINRDIKDQEILNKLFTEIGPRFKQRPGGYTRILKLGPRPGDAAEMVLLELVQEELQEKPKKKKPAKKAAPKKADPKPDADEAAADAAAETAAAEEAADTAAAETAKTEDAAE</sequence>
<dbReference type="NCBIfam" id="TIGR00059">
    <property type="entry name" value="L17"/>
    <property type="match status" value="1"/>
</dbReference>
<accession>H9UGN6</accession>
<dbReference type="FunFam" id="3.90.1030.10:FF:000001">
    <property type="entry name" value="50S ribosomal protein L17"/>
    <property type="match status" value="1"/>
</dbReference>
<dbReference type="STRING" id="889378.Spiaf_0578"/>
<dbReference type="OrthoDB" id="9809073at2"/>